<name>A0A6C0IDE5_9ZZZZ</name>
<sequence length="173" mass="19700">MSSKKETSGIFSYLHNIIQNVNGSKIFAGLIVVTLNIASKFVTIKLSKSMESYLKHTFSRDVLIFCIVWMGSREIYIAFFITLIFIFFMDFLFNEDSWFCILPENFKNHHIGLLENMEPSAEEILQAEKILKRIKPKDPNGSIPSDMNTSVVASENVSDASVSIDTGFMPIKW</sequence>
<accession>A0A6C0IDE5</accession>
<proteinExistence type="predicted"/>
<dbReference type="AlphaFoldDB" id="A0A6C0IDE5"/>
<evidence type="ECO:0000256" key="1">
    <source>
        <dbReference type="SAM" id="Phobius"/>
    </source>
</evidence>
<keyword evidence="1" id="KW-0472">Membrane</keyword>
<keyword evidence="1" id="KW-0812">Transmembrane</keyword>
<feature type="transmembrane region" description="Helical" evidence="1">
    <location>
        <begin position="26"/>
        <end position="42"/>
    </location>
</feature>
<reference evidence="2" key="1">
    <citation type="journal article" date="2020" name="Nature">
        <title>Giant virus diversity and host interactions through global metagenomics.</title>
        <authorList>
            <person name="Schulz F."/>
            <person name="Roux S."/>
            <person name="Paez-Espino D."/>
            <person name="Jungbluth S."/>
            <person name="Walsh D.A."/>
            <person name="Denef V.J."/>
            <person name="McMahon K.D."/>
            <person name="Konstantinidis K.T."/>
            <person name="Eloe-Fadrosh E.A."/>
            <person name="Kyrpides N.C."/>
            <person name="Woyke T."/>
        </authorList>
    </citation>
    <scope>NUCLEOTIDE SEQUENCE</scope>
    <source>
        <strain evidence="2">GVMAG-M-3300023184-68</strain>
    </source>
</reference>
<evidence type="ECO:0000313" key="2">
    <source>
        <dbReference type="EMBL" id="QHT90447.1"/>
    </source>
</evidence>
<protein>
    <submittedName>
        <fullName evidence="2">Uncharacterized protein</fullName>
    </submittedName>
</protein>
<keyword evidence="1" id="KW-1133">Transmembrane helix</keyword>
<feature type="transmembrane region" description="Helical" evidence="1">
    <location>
        <begin position="62"/>
        <end position="89"/>
    </location>
</feature>
<organism evidence="2">
    <name type="scientific">viral metagenome</name>
    <dbReference type="NCBI Taxonomy" id="1070528"/>
    <lineage>
        <taxon>unclassified sequences</taxon>
        <taxon>metagenomes</taxon>
        <taxon>organismal metagenomes</taxon>
    </lineage>
</organism>
<dbReference type="EMBL" id="MN740154">
    <property type="protein sequence ID" value="QHT90447.1"/>
    <property type="molecule type" value="Genomic_DNA"/>
</dbReference>